<evidence type="ECO:0000259" key="2">
    <source>
        <dbReference type="Pfam" id="PF12234"/>
    </source>
</evidence>
<evidence type="ECO:0000313" key="4">
    <source>
        <dbReference type="Proteomes" id="UP000837801"/>
    </source>
</evidence>
<accession>A0A9P0QVE7</accession>
<dbReference type="InterPro" id="IPR052208">
    <property type="entry name" value="DmX-like/RAVE_component"/>
</dbReference>
<dbReference type="InterPro" id="IPR011044">
    <property type="entry name" value="Quino_amine_DH_bsu"/>
</dbReference>
<proteinExistence type="predicted"/>
<dbReference type="PANTHER" id="PTHR13950:SF9">
    <property type="entry name" value="RABCONNECTIN-3A"/>
    <property type="match status" value="1"/>
</dbReference>
<dbReference type="PANTHER" id="PTHR13950">
    <property type="entry name" value="RABCONNECTIN-RELATED"/>
    <property type="match status" value="1"/>
</dbReference>
<dbReference type="GO" id="GO:0007035">
    <property type="term" value="P:vacuolar acidification"/>
    <property type="evidence" value="ECO:0007669"/>
    <property type="project" value="TreeGrafter"/>
</dbReference>
<dbReference type="GO" id="GO:0043291">
    <property type="term" value="C:RAVE complex"/>
    <property type="evidence" value="ECO:0007669"/>
    <property type="project" value="TreeGrafter"/>
</dbReference>
<dbReference type="Pfam" id="PF12234">
    <property type="entry name" value="Rav1p_C"/>
    <property type="match status" value="1"/>
</dbReference>
<protein>
    <submittedName>
        <fullName evidence="3">Regulator of V-ATPase in vacuolar membrane protein 1</fullName>
    </submittedName>
</protein>
<feature type="domain" description="RAVE complex protein Rav1 C-terminal" evidence="2">
    <location>
        <begin position="719"/>
        <end position="1408"/>
    </location>
</feature>
<organism evidence="3 4">
    <name type="scientific">[Candida] railenensis</name>
    <dbReference type="NCBI Taxonomy" id="45579"/>
    <lineage>
        <taxon>Eukaryota</taxon>
        <taxon>Fungi</taxon>
        <taxon>Dikarya</taxon>
        <taxon>Ascomycota</taxon>
        <taxon>Saccharomycotina</taxon>
        <taxon>Pichiomycetes</taxon>
        <taxon>Debaryomycetaceae</taxon>
        <taxon>Kurtzmaniella</taxon>
    </lineage>
</organism>
<dbReference type="OrthoDB" id="342131at2759"/>
<reference evidence="3" key="1">
    <citation type="submission" date="2022-03" db="EMBL/GenBank/DDBJ databases">
        <authorList>
            <person name="Legras J.-L."/>
            <person name="Devillers H."/>
            <person name="Grondin C."/>
        </authorList>
    </citation>
    <scope>NUCLEOTIDE SEQUENCE</scope>
    <source>
        <strain evidence="3">CLIB 1423</strain>
    </source>
</reference>
<keyword evidence="4" id="KW-1185">Reference proteome</keyword>
<evidence type="ECO:0000256" key="1">
    <source>
        <dbReference type="SAM" id="MobiDB-lite"/>
    </source>
</evidence>
<sequence>MTLTFVPGEVNPSPYSLAQCVWKNHHIIVYGSGNNLIISTSNVEANLSNIQTIYLESDPVAIDLNELTGYIAISIKAELHIYSPVNEYSLKPKWGHALSINLAEEEKDQGMATGDINCLQWAVVENELLVGTNGSLSLFHVYDEFGDLKYNQRWYSVQPNPVHYIKTTRNASKFVSRGNYDRTIKVWSRCSYGDTTSLFSLTYLEHPEESYVVDFKWKQIHEDEESEAGSKNLKLDSSMTNIKNFGGLGLGGLLDNDNDNDILYTLTNSGVVRVWANDSTMGHSKIRKLGQLQLNFIKGKLSNLIVVDNYNNSSLRNLVTRSQGNHSQLNGNVFDKISTAFSQSNGEPTELLLAISEYGQVQVYSATAHVNSPTQFKRLDDEDREIYFNKNCFPNKKETHQNDFDNLSLSYIQSVDFLSHHIQPIVIPEVCLVGNNISILIQDRVKNTIRECFFSFAHLLSQKESSPENSGPLLLGTTLINKFSGHNKAIRKIRKSTASTNHSNILISISDFPQDNYIWEPLTLRTGSRKTVTLTKRFQIDCSIGYQDENIVNGGGIWDAIIINDIEEQQENYRHHLVISIEKTGCISFWDCNGLTMDDKPVELIDRLRLEDNDGHYIYKCPKAFVSTAVRSDELNSKLWCVIGVFENNLVRSWIVKVKYNKNSSSILKVTIENGNVSSLPLPDDEHIHQIQTMDSLLGESPRNLLTTIDTEGKLRNFAMDTTTLKWKETCSIRTNLKNVSKIHGASSIHKVAVVDETGYNLSIWDTKNGVLEYEESFKDTAKEKVRDMDWIFIDSISKRRKTATSNAIFSVGFSRHVLLYTQLRYDYTNNIPSFGVLKKLDISDYTSHEIGDSIWLNHAYLVIASGNQFFIDDRWVTLGSSSDQFIDSTIKQLLVGYLRNDISESNYRRRSVVATDHLEEVIELEISNLARILNGPLPVYHPQFLIQALFLNKIGMVKDILVRLLKVLRFDSTVKWDLEMNLSDELMDSSTDSVRVSGSITPVTAFKENIFADNNNKEKIQSLDTFFEFNQQLSELLIEKLTKYSLPLLTRHQQSTLITVISCVLEIDKNFTSMDSNGIRFLIGFKLFQSNAKQTQLTMRDISWALHSDNQEMVINVIEESHKNRLKWRNVREAGMAFWINDHQKLANIIEKCARNEFGDNRDPSGILSLFYLALNKKNVLIGLWKSVSHQEQQKMLKFLSNDFNEKRWKTASLKNAFVLLSKHRYFDAAYFFLLADSLKDCCNVIANKIQDVNLCLAVAKVYEHTKKTSAFPIDSCIPHIIETWILPEAIQKGDRWTTSWIFWELKQREISVRSLIESPISIITQHKDCFSDTCIKNNLENVHLDSTSKIFLKDDPVLILMFDNLRHNNVNLLKGALEISPMEEFNFVIKVSLIYTRMGCDYLGLQMVRNWEFVKFDSTKNLFQRPSNGLLGTNGDDIGTGVGAGIERIPSSIPSLLVGGAVEKNGFGTDKPTSSIKSQPPPTVAFEEPDMSSFDFGF</sequence>
<evidence type="ECO:0000313" key="3">
    <source>
        <dbReference type="EMBL" id="CAH2355701.1"/>
    </source>
</evidence>
<feature type="region of interest" description="Disordered" evidence="1">
    <location>
        <begin position="1470"/>
        <end position="1500"/>
    </location>
</feature>
<gene>
    <name evidence="3" type="ORF">CLIB1423_31S00892</name>
</gene>
<comment type="caution">
    <text evidence="3">The sequence shown here is derived from an EMBL/GenBank/DDBJ whole genome shotgun (WGS) entry which is preliminary data.</text>
</comment>
<dbReference type="InterPro" id="IPR022033">
    <property type="entry name" value="Rav1p_C"/>
</dbReference>
<dbReference type="Proteomes" id="UP000837801">
    <property type="component" value="Unassembled WGS sequence"/>
</dbReference>
<dbReference type="SUPFAM" id="SSF50969">
    <property type="entry name" value="YVTN repeat-like/Quinoprotein amine dehydrogenase"/>
    <property type="match status" value="1"/>
</dbReference>
<dbReference type="EMBL" id="CAKXYY010000031">
    <property type="protein sequence ID" value="CAH2355701.1"/>
    <property type="molecule type" value="Genomic_DNA"/>
</dbReference>
<name>A0A9P0QVE7_9ASCO</name>